<dbReference type="GO" id="GO:0016747">
    <property type="term" value="F:acyltransferase activity, transferring groups other than amino-acyl groups"/>
    <property type="evidence" value="ECO:0007669"/>
    <property type="project" value="TreeGrafter"/>
</dbReference>
<proteinExistence type="predicted"/>
<dbReference type="SUPFAM" id="SSF53474">
    <property type="entry name" value="alpha/beta-Hydrolases"/>
    <property type="match status" value="1"/>
</dbReference>
<dbReference type="Pfam" id="PF00756">
    <property type="entry name" value="Esterase"/>
    <property type="match status" value="1"/>
</dbReference>
<dbReference type="RefSeq" id="WP_124799082.1">
    <property type="nucleotide sequence ID" value="NZ_CP034170.1"/>
</dbReference>
<keyword evidence="2" id="KW-1185">Reference proteome</keyword>
<evidence type="ECO:0000313" key="1">
    <source>
        <dbReference type="EMBL" id="AZI58173.1"/>
    </source>
</evidence>
<dbReference type="PANTHER" id="PTHR48098:SF1">
    <property type="entry name" value="DIACYLGLYCEROL ACYLTRANSFERASE_MYCOLYLTRANSFERASE AG85A"/>
    <property type="match status" value="1"/>
</dbReference>
<dbReference type="Proteomes" id="UP000268084">
    <property type="component" value="Chromosome"/>
</dbReference>
<name>A0A3G8ZLN7_9ACTN</name>
<protein>
    <submittedName>
        <fullName evidence="1">Esterase family protein</fullName>
    </submittedName>
</protein>
<dbReference type="InterPro" id="IPR050583">
    <property type="entry name" value="Mycobacterial_A85_antigen"/>
</dbReference>
<dbReference type="PANTHER" id="PTHR48098">
    <property type="entry name" value="ENTEROCHELIN ESTERASE-RELATED"/>
    <property type="match status" value="1"/>
</dbReference>
<gene>
    <name evidence="1" type="ORF">EH165_08490</name>
</gene>
<organism evidence="1 2">
    <name type="scientific">Nakamurella antarctica</name>
    <dbReference type="NCBI Taxonomy" id="1902245"/>
    <lineage>
        <taxon>Bacteria</taxon>
        <taxon>Bacillati</taxon>
        <taxon>Actinomycetota</taxon>
        <taxon>Actinomycetes</taxon>
        <taxon>Nakamurellales</taxon>
        <taxon>Nakamurellaceae</taxon>
        <taxon>Nakamurella</taxon>
    </lineage>
</organism>
<dbReference type="InterPro" id="IPR000801">
    <property type="entry name" value="Esterase-like"/>
</dbReference>
<dbReference type="OrthoDB" id="4510758at2"/>
<dbReference type="AlphaFoldDB" id="A0A3G8ZLN7"/>
<accession>A0A3G8ZLN7</accession>
<dbReference type="EMBL" id="CP034170">
    <property type="protein sequence ID" value="AZI58173.1"/>
    <property type="molecule type" value="Genomic_DNA"/>
</dbReference>
<reference evidence="1 2" key="1">
    <citation type="submission" date="2018-11" db="EMBL/GenBank/DDBJ databases">
        <authorList>
            <person name="Da X."/>
        </authorList>
    </citation>
    <scope>NUCLEOTIDE SEQUENCE [LARGE SCALE GENOMIC DNA]</scope>
    <source>
        <strain evidence="1 2">S14-144</strain>
    </source>
</reference>
<dbReference type="Gene3D" id="3.40.50.1820">
    <property type="entry name" value="alpha/beta hydrolase"/>
    <property type="match status" value="1"/>
</dbReference>
<dbReference type="KEGG" id="nak:EH165_08490"/>
<sequence length="277" mass="30528">MAHIRCDFFSEVLGLSTSMSVILPQRAPSQDASEAPVSTSTVAPPNPQVLYLLHGFTDDDTAWIRRTSIQRYVSSLGLAVVMPQVHRSFYADEIYGNKYWTFLSEELPELVDGFFKVSSSREDTFVAGVSMGGYGAFKWALRQPERFAAAASISGSLGMATRPRPGDPKKDLLDRIFGDTLIEGTNDDVGWLVQNFDQAAGQIAERPAGLSGIVMPQLYMCCGTEDNLIQENEKFLALARRKGAPVTAGFGPGGHDWDYWDARIQDVLAWLPLRGRI</sequence>
<evidence type="ECO:0000313" key="2">
    <source>
        <dbReference type="Proteomes" id="UP000268084"/>
    </source>
</evidence>
<dbReference type="InterPro" id="IPR029058">
    <property type="entry name" value="AB_hydrolase_fold"/>
</dbReference>
<reference evidence="1 2" key="2">
    <citation type="submission" date="2018-12" db="EMBL/GenBank/DDBJ databases">
        <title>Nakamurella antarcticus sp. nov., isolated from Antarctica South Shetland Islands soil.</title>
        <authorList>
            <person name="Peng F."/>
        </authorList>
    </citation>
    <scope>NUCLEOTIDE SEQUENCE [LARGE SCALE GENOMIC DNA]</scope>
    <source>
        <strain evidence="1 2">S14-144</strain>
    </source>
</reference>